<accession>A0A6L5WLA1</accession>
<dbReference type="RefSeq" id="WP_154570860.1">
    <property type="nucleotide sequence ID" value="NZ_VWSJ01000019.1"/>
</dbReference>
<keyword evidence="2" id="KW-1185">Reference proteome</keyword>
<proteinExistence type="predicted"/>
<reference evidence="1 2" key="1">
    <citation type="submission" date="2019-09" db="EMBL/GenBank/DDBJ databases">
        <authorList>
            <person name="Silva M."/>
            <person name="Pereira G."/>
            <person name="Lopes-Da-Costa L."/>
            <person name="Silva E."/>
        </authorList>
    </citation>
    <scope>NUCLEOTIDE SEQUENCE [LARGE SCALE GENOMIC DNA]</scope>
    <source>
        <strain evidence="1 2">FMV-PI01</strain>
    </source>
</reference>
<dbReference type="AlphaFoldDB" id="A0A6L5WLA1"/>
<dbReference type="Proteomes" id="UP000476338">
    <property type="component" value="Unassembled WGS sequence"/>
</dbReference>
<organism evidence="1 2">
    <name type="scientific">Campylobacter portucalensis</name>
    <dbReference type="NCBI Taxonomy" id="2608384"/>
    <lineage>
        <taxon>Bacteria</taxon>
        <taxon>Pseudomonadati</taxon>
        <taxon>Campylobacterota</taxon>
        <taxon>Epsilonproteobacteria</taxon>
        <taxon>Campylobacterales</taxon>
        <taxon>Campylobacteraceae</taxon>
        <taxon>Campylobacter</taxon>
    </lineage>
</organism>
<evidence type="ECO:0000313" key="1">
    <source>
        <dbReference type="EMBL" id="MSN96593.1"/>
    </source>
</evidence>
<sequence>MFEKIIRNYKKITKDKIGNSAYKNLSNSYEIVVLISLSFNNPSLIGTNLANAIKNNNRVATW</sequence>
<protein>
    <submittedName>
        <fullName evidence="1">Uncharacterized protein</fullName>
    </submittedName>
</protein>
<reference evidence="1 2" key="2">
    <citation type="submission" date="2020-03" db="EMBL/GenBank/DDBJ databases">
        <title>Campylobacter portucalensis sp. nov., a new species of Campylobacter isolated from the reproductive tract of bulls.</title>
        <authorList>
            <person name="Silva M.F."/>
            <person name="Pereira G."/>
            <person name="Carneiro C."/>
            <person name="Hemphill A."/>
            <person name="Mateus L."/>
            <person name="Lopes-Da-Costa L."/>
            <person name="Silva E."/>
        </authorList>
    </citation>
    <scope>NUCLEOTIDE SEQUENCE [LARGE SCALE GENOMIC DNA]</scope>
    <source>
        <strain evidence="1 2">FMV-PI01</strain>
    </source>
</reference>
<name>A0A6L5WLA1_9BACT</name>
<gene>
    <name evidence="1" type="ORF">F1B92_05340</name>
</gene>
<dbReference type="EMBL" id="VWSJ01000019">
    <property type="protein sequence ID" value="MSN96593.1"/>
    <property type="molecule type" value="Genomic_DNA"/>
</dbReference>
<comment type="caution">
    <text evidence="1">The sequence shown here is derived from an EMBL/GenBank/DDBJ whole genome shotgun (WGS) entry which is preliminary data.</text>
</comment>
<evidence type="ECO:0000313" key="2">
    <source>
        <dbReference type="Proteomes" id="UP000476338"/>
    </source>
</evidence>